<feature type="signal peptide" evidence="8">
    <location>
        <begin position="1"/>
        <end position="21"/>
    </location>
</feature>
<dbReference type="RefSeq" id="WP_207856306.1">
    <property type="nucleotide sequence ID" value="NZ_JAFREP010000001.1"/>
</dbReference>
<dbReference type="AlphaFoldDB" id="A0A8J7Q3P6"/>
<keyword evidence="4" id="KW-0964">Secreted</keyword>
<dbReference type="Gene3D" id="3.40.50.1820">
    <property type="entry name" value="alpha/beta hydrolase"/>
    <property type="match status" value="1"/>
</dbReference>
<dbReference type="EC" id="3.1.1.3" evidence="3"/>
<dbReference type="PANTHER" id="PTHR34043:SF3">
    <property type="entry name" value="ALPHA_BETA-HYDROLASES SUPERFAMILY PROTEIN"/>
    <property type="match status" value="1"/>
</dbReference>
<evidence type="ECO:0000256" key="8">
    <source>
        <dbReference type="SAM" id="SignalP"/>
    </source>
</evidence>
<gene>
    <name evidence="10" type="ORF">J3U88_01270</name>
</gene>
<evidence type="ECO:0000256" key="1">
    <source>
        <dbReference type="ARBA" id="ARBA00001024"/>
    </source>
</evidence>
<keyword evidence="6" id="KW-0378">Hydrolase</keyword>
<evidence type="ECO:0000256" key="3">
    <source>
        <dbReference type="ARBA" id="ARBA00013279"/>
    </source>
</evidence>
<dbReference type="EMBL" id="JAFREP010000001">
    <property type="protein sequence ID" value="MBO1317071.1"/>
    <property type="molecule type" value="Genomic_DNA"/>
</dbReference>
<evidence type="ECO:0000313" key="10">
    <source>
        <dbReference type="EMBL" id="MBO1317071.1"/>
    </source>
</evidence>
<feature type="domain" description="Lipase-like C-terminal" evidence="9">
    <location>
        <begin position="83"/>
        <end position="464"/>
    </location>
</feature>
<reference evidence="10" key="1">
    <citation type="submission" date="2021-03" db="EMBL/GenBank/DDBJ databases">
        <authorList>
            <person name="Wang G."/>
        </authorList>
    </citation>
    <scope>NUCLEOTIDE SEQUENCE</scope>
    <source>
        <strain evidence="10">KCTC 12899</strain>
    </source>
</reference>
<dbReference type="GO" id="GO:0006629">
    <property type="term" value="P:lipid metabolic process"/>
    <property type="evidence" value="ECO:0007669"/>
    <property type="project" value="UniProtKB-KW"/>
</dbReference>
<evidence type="ECO:0000259" key="9">
    <source>
        <dbReference type="Pfam" id="PF24708"/>
    </source>
</evidence>
<evidence type="ECO:0000256" key="7">
    <source>
        <dbReference type="ARBA" id="ARBA00023098"/>
    </source>
</evidence>
<dbReference type="InterPro" id="IPR029058">
    <property type="entry name" value="AB_hydrolase_fold"/>
</dbReference>
<evidence type="ECO:0000256" key="4">
    <source>
        <dbReference type="ARBA" id="ARBA00022525"/>
    </source>
</evidence>
<keyword evidence="5 8" id="KW-0732">Signal</keyword>
<dbReference type="GO" id="GO:0005576">
    <property type="term" value="C:extracellular region"/>
    <property type="evidence" value="ECO:0007669"/>
    <property type="project" value="UniProtKB-SubCell"/>
</dbReference>
<evidence type="ECO:0000256" key="5">
    <source>
        <dbReference type="ARBA" id="ARBA00022729"/>
    </source>
</evidence>
<dbReference type="Pfam" id="PF24708">
    <property type="entry name" value="Lip_C"/>
    <property type="match status" value="1"/>
</dbReference>
<proteinExistence type="predicted"/>
<dbReference type="InterPro" id="IPR056304">
    <property type="entry name" value="Lip-like_C"/>
</dbReference>
<protein>
    <recommendedName>
        <fullName evidence="3">triacylglycerol lipase</fullName>
        <ecNumber evidence="3">3.1.1.3</ecNumber>
    </recommendedName>
</protein>
<dbReference type="GO" id="GO:0004806">
    <property type="term" value="F:triacylglycerol lipase activity"/>
    <property type="evidence" value="ECO:0007669"/>
    <property type="project" value="UniProtKB-EC"/>
</dbReference>
<dbReference type="Proteomes" id="UP000664417">
    <property type="component" value="Unassembled WGS sequence"/>
</dbReference>
<comment type="subcellular location">
    <subcellularLocation>
        <location evidence="2">Secreted</location>
    </subcellularLocation>
</comment>
<dbReference type="SUPFAM" id="SSF53474">
    <property type="entry name" value="alpha/beta-Hydrolases"/>
    <property type="match status" value="1"/>
</dbReference>
<keyword evidence="11" id="KW-1185">Reference proteome</keyword>
<keyword evidence="7" id="KW-0443">Lipid metabolism</keyword>
<comment type="caution">
    <text evidence="10">The sequence shown here is derived from an EMBL/GenBank/DDBJ whole genome shotgun (WGS) entry which is preliminary data.</text>
</comment>
<feature type="chain" id="PRO_5035311258" description="triacylglycerol lipase" evidence="8">
    <location>
        <begin position="22"/>
        <end position="466"/>
    </location>
</feature>
<name>A0A8J7Q3P6_9BACT</name>
<evidence type="ECO:0000313" key="11">
    <source>
        <dbReference type="Proteomes" id="UP000664417"/>
    </source>
</evidence>
<organism evidence="10 11">
    <name type="scientific">Acanthopleuribacter pedis</name>
    <dbReference type="NCBI Taxonomy" id="442870"/>
    <lineage>
        <taxon>Bacteria</taxon>
        <taxon>Pseudomonadati</taxon>
        <taxon>Acidobacteriota</taxon>
        <taxon>Holophagae</taxon>
        <taxon>Acanthopleuribacterales</taxon>
        <taxon>Acanthopleuribacteraceae</taxon>
        <taxon>Acanthopleuribacter</taxon>
    </lineage>
</organism>
<evidence type="ECO:0000256" key="6">
    <source>
        <dbReference type="ARBA" id="ARBA00022801"/>
    </source>
</evidence>
<comment type="catalytic activity">
    <reaction evidence="1">
        <text>a triacylglycerol + H2O = a diacylglycerol + a fatty acid + H(+)</text>
        <dbReference type="Rhea" id="RHEA:12044"/>
        <dbReference type="ChEBI" id="CHEBI:15377"/>
        <dbReference type="ChEBI" id="CHEBI:15378"/>
        <dbReference type="ChEBI" id="CHEBI:17855"/>
        <dbReference type="ChEBI" id="CHEBI:18035"/>
        <dbReference type="ChEBI" id="CHEBI:28868"/>
        <dbReference type="EC" id="3.1.1.3"/>
    </reaction>
</comment>
<dbReference type="PANTHER" id="PTHR34043">
    <property type="entry name" value="ALPHA/BETA-HYDROLASES SUPERFAMILY PROTEIN"/>
    <property type="match status" value="1"/>
</dbReference>
<evidence type="ECO:0000256" key="2">
    <source>
        <dbReference type="ARBA" id="ARBA00004613"/>
    </source>
</evidence>
<accession>A0A8J7Q3P6</accession>
<sequence>MTIHKMVLSVLLLLSSSPAFLQAGEAHALNTHGFQYDALTIQQDPHIHYEFQVPPAIEPHVQEQEPEFVDPALQSIRHKAGGNGYPLVLVHGFLGWGRDELLGFKYWGGFYDTETDLNNRGYQVHTAAVGPVSSNWDRACELYAQILGTRVDYGAEHARIHGHDRFGKTYHRGLYEDWGRTTNGKRNKIHLLAHSQGGQTVRVLAHLLKYGDPAQRDGESEPDSIFYGGRADWVSSAMTLAAPHDGTTLATGITTFVPFAKDLIAAIASLAGVLSDALVYDFKLDHWGLRREAGESFSSYNRRVWNSRVWQPDMRDISAWDLSPDGAREINQRFETISEVYYFSYGTEATYRGIFTGHHYPELLMFLPFQPMALFMGAYKGTTVTGIRINSDWYQNDGIVNTLSMDGPDLGSNATIRGWNGSPQRGVWQHFGVLGNWDHFDVIGTGERNTRQWFRDIAAFLNSLPD</sequence>